<name>A0A1H7YIT3_9FLAO</name>
<keyword evidence="1" id="KW-1133">Transmembrane helix</keyword>
<dbReference type="EMBL" id="FOBV01000003">
    <property type="protein sequence ID" value="SEM46146.1"/>
    <property type="molecule type" value="Genomic_DNA"/>
</dbReference>
<keyword evidence="3" id="KW-1185">Reference proteome</keyword>
<feature type="transmembrane region" description="Helical" evidence="1">
    <location>
        <begin position="29"/>
        <end position="49"/>
    </location>
</feature>
<dbReference type="GO" id="GO:0042910">
    <property type="term" value="F:xenobiotic transmembrane transporter activity"/>
    <property type="evidence" value="ECO:0007669"/>
    <property type="project" value="TreeGrafter"/>
</dbReference>
<evidence type="ECO:0000256" key="1">
    <source>
        <dbReference type="SAM" id="Phobius"/>
    </source>
</evidence>
<keyword evidence="1" id="KW-0812">Transmembrane</keyword>
<dbReference type="InterPro" id="IPR001036">
    <property type="entry name" value="Acrflvin-R"/>
</dbReference>
<organism evidence="2 3">
    <name type="scientific">Chryseobacterium taichungense</name>
    <dbReference type="NCBI Taxonomy" id="295069"/>
    <lineage>
        <taxon>Bacteria</taxon>
        <taxon>Pseudomonadati</taxon>
        <taxon>Bacteroidota</taxon>
        <taxon>Flavobacteriia</taxon>
        <taxon>Flavobacteriales</taxon>
        <taxon>Weeksellaceae</taxon>
        <taxon>Chryseobacterium group</taxon>
        <taxon>Chryseobacterium</taxon>
    </lineage>
</organism>
<gene>
    <name evidence="2" type="ORF">SAMN05421856_103362</name>
</gene>
<reference evidence="3" key="1">
    <citation type="submission" date="2016-10" db="EMBL/GenBank/DDBJ databases">
        <authorList>
            <person name="Varghese N."/>
            <person name="Submissions S."/>
        </authorList>
    </citation>
    <scope>NUCLEOTIDE SEQUENCE [LARGE SCALE GENOMIC DNA]</scope>
    <source>
        <strain evidence="3">DSM 17453</strain>
    </source>
</reference>
<protein>
    <submittedName>
        <fullName evidence="2">AcrB/AcrD/AcrF family protein</fullName>
    </submittedName>
</protein>
<dbReference type="RefSeq" id="WP_228400889.1">
    <property type="nucleotide sequence ID" value="NZ_FOBV01000003.1"/>
</dbReference>
<dbReference type="Gene3D" id="1.20.1640.10">
    <property type="entry name" value="Multidrug efflux transporter AcrB transmembrane domain"/>
    <property type="match status" value="1"/>
</dbReference>
<dbReference type="PANTHER" id="PTHR32063">
    <property type="match status" value="1"/>
</dbReference>
<dbReference type="GO" id="GO:0005886">
    <property type="term" value="C:plasma membrane"/>
    <property type="evidence" value="ECO:0007669"/>
    <property type="project" value="TreeGrafter"/>
</dbReference>
<feature type="transmembrane region" description="Helical" evidence="1">
    <location>
        <begin position="5"/>
        <end position="23"/>
    </location>
</feature>
<feature type="transmembrane region" description="Helical" evidence="1">
    <location>
        <begin position="79"/>
        <end position="97"/>
    </location>
</feature>
<evidence type="ECO:0000313" key="2">
    <source>
        <dbReference type="EMBL" id="SEM46146.1"/>
    </source>
</evidence>
<dbReference type="AlphaFoldDB" id="A0A1H7YIT3"/>
<sequence>MSFVVLSVIPSVIVGSLVLIYITGSTLNLQSYIGMITSLGVSVSNAVLLNNQADYYRKLYQTNALHSARMAAASRIRPVLMTALAMLAGMISMAIGIRECSEQLAPLGRAIKSICRNGRVWLLEAGFGGIKNTGRLI</sequence>
<proteinExistence type="predicted"/>
<evidence type="ECO:0000313" key="3">
    <source>
        <dbReference type="Proteomes" id="UP000199450"/>
    </source>
</evidence>
<keyword evidence="1" id="KW-0472">Membrane</keyword>
<accession>A0A1H7YIT3</accession>
<dbReference type="STRING" id="295069.SAMN05421856_103362"/>
<dbReference type="SUPFAM" id="SSF82866">
    <property type="entry name" value="Multidrug efflux transporter AcrB transmembrane domain"/>
    <property type="match status" value="1"/>
</dbReference>
<dbReference type="Proteomes" id="UP000199450">
    <property type="component" value="Unassembled WGS sequence"/>
</dbReference>
<dbReference type="PANTHER" id="PTHR32063:SF8">
    <property type="entry name" value="CATION EFFLUX PROTEIN"/>
    <property type="match status" value="1"/>
</dbReference>
<dbReference type="Pfam" id="PF00873">
    <property type="entry name" value="ACR_tran"/>
    <property type="match status" value="1"/>
</dbReference>